<proteinExistence type="inferred from homology"/>
<protein>
    <submittedName>
        <fullName evidence="3">Aspartic peptidase domain-containing protein</fullName>
    </submittedName>
</protein>
<feature type="non-terminal residue" evidence="3">
    <location>
        <position position="1"/>
    </location>
</feature>
<dbReference type="AlphaFoldDB" id="A0A371BZJ6"/>
<dbReference type="Proteomes" id="UP000256601">
    <property type="component" value="Unassembled WGS sequence"/>
</dbReference>
<dbReference type="SUPFAM" id="SSF50630">
    <property type="entry name" value="Acid proteases"/>
    <property type="match status" value="1"/>
</dbReference>
<dbReference type="InterPro" id="IPR033121">
    <property type="entry name" value="PEPTIDASE_A1"/>
</dbReference>
<gene>
    <name evidence="3" type="ORF">B0I71DRAFT_61363</name>
</gene>
<sequence length="206" mass="22038">SSELFAAGIVQNSSYALSLVPANSSLTSEITFGGVNTGRYEGDLKEIFGQADPDQFVFRAGGNVNGAPFSNSSLWFVDAGKTLTYLNPATYEVVFGALLHNAGIRLSSQDTLATYPCADGAKATFRWTTPSSAIELTLADFGIPLNDVLNNGDKENCFVGIASSTFNNLGDSNVLGSNFLNNFYSVFDLKKNTLNLAKPAHKPDHY</sequence>
<dbReference type="Pfam" id="PF00026">
    <property type="entry name" value="Asp"/>
    <property type="match status" value="1"/>
</dbReference>
<dbReference type="PROSITE" id="PS51767">
    <property type="entry name" value="PEPTIDASE_A1"/>
    <property type="match status" value="1"/>
</dbReference>
<dbReference type="GO" id="GO:0004190">
    <property type="term" value="F:aspartic-type endopeptidase activity"/>
    <property type="evidence" value="ECO:0007669"/>
    <property type="project" value="InterPro"/>
</dbReference>
<accession>A0A371BZJ6</accession>
<dbReference type="EMBL" id="KZ859079">
    <property type="protein sequence ID" value="RDW23523.1"/>
    <property type="molecule type" value="Genomic_DNA"/>
</dbReference>
<dbReference type="Gene3D" id="2.40.70.10">
    <property type="entry name" value="Acid Proteases"/>
    <property type="match status" value="1"/>
</dbReference>
<evidence type="ECO:0000256" key="1">
    <source>
        <dbReference type="ARBA" id="ARBA00007447"/>
    </source>
</evidence>
<dbReference type="InterPro" id="IPR021109">
    <property type="entry name" value="Peptidase_aspartic_dom_sf"/>
</dbReference>
<dbReference type="InterPro" id="IPR001461">
    <property type="entry name" value="Aspartic_peptidase_A1"/>
</dbReference>
<evidence type="ECO:0000313" key="3">
    <source>
        <dbReference type="EMBL" id="RDW23523.1"/>
    </source>
</evidence>
<comment type="similarity">
    <text evidence="1">Belongs to the peptidase A1 family.</text>
</comment>
<name>A0A371BZJ6_YARLL</name>
<feature type="non-terminal residue" evidence="3">
    <location>
        <position position="206"/>
    </location>
</feature>
<evidence type="ECO:0000259" key="2">
    <source>
        <dbReference type="PROSITE" id="PS51767"/>
    </source>
</evidence>
<organism evidence="3 4">
    <name type="scientific">Yarrowia lipolytica</name>
    <name type="common">Candida lipolytica</name>
    <dbReference type="NCBI Taxonomy" id="4952"/>
    <lineage>
        <taxon>Eukaryota</taxon>
        <taxon>Fungi</taxon>
        <taxon>Dikarya</taxon>
        <taxon>Ascomycota</taxon>
        <taxon>Saccharomycotina</taxon>
        <taxon>Dipodascomycetes</taxon>
        <taxon>Dipodascales</taxon>
        <taxon>Dipodascales incertae sedis</taxon>
        <taxon>Yarrowia</taxon>
    </lineage>
</organism>
<dbReference type="PRINTS" id="PR00792">
    <property type="entry name" value="PEPSIN"/>
</dbReference>
<feature type="domain" description="Peptidase A1" evidence="2">
    <location>
        <begin position="1"/>
        <end position="197"/>
    </location>
</feature>
<reference evidence="3 4" key="1">
    <citation type="submission" date="2018-07" db="EMBL/GenBank/DDBJ databases">
        <title>Draft Genome Assemblies for Five Robust Yarrowia lipolytica Strains Exhibiting High Lipid Production and Pentose Sugar Utilization and Sugar Alcohol Secretion from Undetoxified Lignocellulosic Biomass Hydrolysates.</title>
        <authorList>
            <consortium name="DOE Joint Genome Institute"/>
            <person name="Walker C."/>
            <person name="Ryu S."/>
            <person name="Na H."/>
            <person name="Zane M."/>
            <person name="LaButti K."/>
            <person name="Lipzen A."/>
            <person name="Haridas S."/>
            <person name="Barry K."/>
            <person name="Grigoriev I.V."/>
            <person name="Quarterman J."/>
            <person name="Slininger P."/>
            <person name="Dien B."/>
            <person name="Trinh C.T."/>
        </authorList>
    </citation>
    <scope>NUCLEOTIDE SEQUENCE [LARGE SCALE GENOMIC DNA]</scope>
    <source>
        <strain evidence="3 4">YB392</strain>
    </source>
</reference>
<dbReference type="GO" id="GO:0006508">
    <property type="term" value="P:proteolysis"/>
    <property type="evidence" value="ECO:0007669"/>
    <property type="project" value="InterPro"/>
</dbReference>
<evidence type="ECO:0000313" key="4">
    <source>
        <dbReference type="Proteomes" id="UP000256601"/>
    </source>
</evidence>